<name>A0ABP7PR95_9GAMM</name>
<reference evidence="3" key="1">
    <citation type="journal article" date="2019" name="Int. J. Syst. Evol. Microbiol.">
        <title>The Global Catalogue of Microorganisms (GCM) 10K type strain sequencing project: providing services to taxonomists for standard genome sequencing and annotation.</title>
        <authorList>
            <consortium name="The Broad Institute Genomics Platform"/>
            <consortium name="The Broad Institute Genome Sequencing Center for Infectious Disease"/>
            <person name="Wu L."/>
            <person name="Ma J."/>
        </authorList>
    </citation>
    <scope>NUCLEOTIDE SEQUENCE [LARGE SCALE GENOMIC DNA]</scope>
    <source>
        <strain evidence="3">JCM 17555</strain>
    </source>
</reference>
<gene>
    <name evidence="2" type="ORF">GCM10022278_29540</name>
</gene>
<feature type="chain" id="PRO_5047476732" evidence="1">
    <location>
        <begin position="25"/>
        <end position="160"/>
    </location>
</feature>
<feature type="signal peptide" evidence="1">
    <location>
        <begin position="1"/>
        <end position="24"/>
    </location>
</feature>
<keyword evidence="3" id="KW-1185">Reference proteome</keyword>
<accession>A0ABP7PR95</accession>
<sequence>MNRHKILIALLSTSLLIVSPLASAKEAAAPNADDFVNAYIKLFVPIHMVRAVDRRCLIEEPELVPRSAILTWEDINSVGKLEGASAKLMTHSADWKALRPLLDAKIAETIETDTKSMDCKDFKATIEKGGFQVLKSSLDDYLAVMKGFSAMLKEARAAGG</sequence>
<dbReference type="RefSeq" id="WP_344807712.1">
    <property type="nucleotide sequence ID" value="NZ_BAABBO010000012.1"/>
</dbReference>
<protein>
    <submittedName>
        <fullName evidence="2">Uncharacterized protein</fullName>
    </submittedName>
</protein>
<evidence type="ECO:0000313" key="3">
    <source>
        <dbReference type="Proteomes" id="UP001501337"/>
    </source>
</evidence>
<evidence type="ECO:0000313" key="2">
    <source>
        <dbReference type="EMBL" id="GAA3969946.1"/>
    </source>
</evidence>
<organism evidence="2 3">
    <name type="scientific">Allohahella marinimesophila</name>
    <dbReference type="NCBI Taxonomy" id="1054972"/>
    <lineage>
        <taxon>Bacteria</taxon>
        <taxon>Pseudomonadati</taxon>
        <taxon>Pseudomonadota</taxon>
        <taxon>Gammaproteobacteria</taxon>
        <taxon>Oceanospirillales</taxon>
        <taxon>Hahellaceae</taxon>
        <taxon>Allohahella</taxon>
    </lineage>
</organism>
<dbReference type="Proteomes" id="UP001501337">
    <property type="component" value="Unassembled WGS sequence"/>
</dbReference>
<dbReference type="EMBL" id="BAABBO010000012">
    <property type="protein sequence ID" value="GAA3969946.1"/>
    <property type="molecule type" value="Genomic_DNA"/>
</dbReference>
<proteinExistence type="predicted"/>
<comment type="caution">
    <text evidence="2">The sequence shown here is derived from an EMBL/GenBank/DDBJ whole genome shotgun (WGS) entry which is preliminary data.</text>
</comment>
<keyword evidence="1" id="KW-0732">Signal</keyword>
<evidence type="ECO:0000256" key="1">
    <source>
        <dbReference type="SAM" id="SignalP"/>
    </source>
</evidence>